<comment type="similarity">
    <text evidence="4">Belongs to the AAA ATPase family.</text>
</comment>
<dbReference type="EMBL" id="MCFG01000062">
    <property type="protein sequence ID" value="ORX83928.1"/>
    <property type="molecule type" value="Genomic_DNA"/>
</dbReference>
<keyword evidence="2 4" id="KW-0067">ATP-binding</keyword>
<keyword evidence="7" id="KW-1185">Reference proteome</keyword>
<evidence type="ECO:0000256" key="2">
    <source>
        <dbReference type="ARBA" id="ARBA00022840"/>
    </source>
</evidence>
<keyword evidence="3" id="KW-0175">Coiled coil</keyword>
<dbReference type="InterPro" id="IPR003960">
    <property type="entry name" value="ATPase_AAA_CS"/>
</dbReference>
<dbReference type="SUPFAM" id="SSF52540">
    <property type="entry name" value="P-loop containing nucleoside triphosphate hydrolases"/>
    <property type="match status" value="2"/>
</dbReference>
<dbReference type="AlphaFoldDB" id="A0A1Y1XDU0"/>
<feature type="domain" description="AAA+ ATPase" evidence="5">
    <location>
        <begin position="243"/>
        <end position="379"/>
    </location>
</feature>
<dbReference type="Pfam" id="PF00004">
    <property type="entry name" value="AAA"/>
    <property type="match status" value="2"/>
</dbReference>
<dbReference type="PANTHER" id="PTHR23077">
    <property type="entry name" value="AAA-FAMILY ATPASE"/>
    <property type="match status" value="1"/>
</dbReference>
<comment type="caution">
    <text evidence="6">The sequence shown here is derived from an EMBL/GenBank/DDBJ whole genome shotgun (WGS) entry which is preliminary data.</text>
</comment>
<dbReference type="InterPro" id="IPR041569">
    <property type="entry name" value="AAA_lid_3"/>
</dbReference>
<keyword evidence="1 4" id="KW-0547">Nucleotide-binding</keyword>
<dbReference type="PROSITE" id="PS00674">
    <property type="entry name" value="AAA"/>
    <property type="match status" value="1"/>
</dbReference>
<evidence type="ECO:0000313" key="6">
    <source>
        <dbReference type="EMBL" id="ORX83928.1"/>
    </source>
</evidence>
<dbReference type="PANTHER" id="PTHR23077:SF117">
    <property type="entry name" value="AAA+ ATPASE DOMAIN-CONTAINING PROTEIN"/>
    <property type="match status" value="1"/>
</dbReference>
<dbReference type="Pfam" id="PF17862">
    <property type="entry name" value="AAA_lid_3"/>
    <property type="match status" value="1"/>
</dbReference>
<protein>
    <submittedName>
        <fullName evidence="6">AAA-domain-containing protein</fullName>
    </submittedName>
</protein>
<name>A0A1Y1XDU0_9FUNG</name>
<evidence type="ECO:0000313" key="7">
    <source>
        <dbReference type="Proteomes" id="UP000193944"/>
    </source>
</evidence>
<gene>
    <name evidence="6" type="ORF">BCR32DRAFT_277567</name>
</gene>
<evidence type="ECO:0000256" key="3">
    <source>
        <dbReference type="ARBA" id="ARBA00023054"/>
    </source>
</evidence>
<accession>A0A1Y1XDU0</accession>
<dbReference type="InterPro" id="IPR003593">
    <property type="entry name" value="AAA+_ATPase"/>
</dbReference>
<dbReference type="GO" id="GO:0016887">
    <property type="term" value="F:ATP hydrolysis activity"/>
    <property type="evidence" value="ECO:0007669"/>
    <property type="project" value="InterPro"/>
</dbReference>
<reference evidence="6 7" key="2">
    <citation type="submission" date="2016-08" db="EMBL/GenBank/DDBJ databases">
        <title>Pervasive Adenine N6-methylation of Active Genes in Fungi.</title>
        <authorList>
            <consortium name="DOE Joint Genome Institute"/>
            <person name="Mondo S.J."/>
            <person name="Dannebaum R.O."/>
            <person name="Kuo R.C."/>
            <person name="Labutti K."/>
            <person name="Haridas S."/>
            <person name="Kuo A."/>
            <person name="Salamov A."/>
            <person name="Ahrendt S.R."/>
            <person name="Lipzen A."/>
            <person name="Sullivan W."/>
            <person name="Andreopoulos W.B."/>
            <person name="Clum A."/>
            <person name="Lindquist E."/>
            <person name="Daum C."/>
            <person name="Ramamoorthy G.K."/>
            <person name="Gryganskyi A."/>
            <person name="Culley D."/>
            <person name="Magnuson J.K."/>
            <person name="James T.Y."/>
            <person name="O'Malley M.A."/>
            <person name="Stajich J.E."/>
            <person name="Spatafora J.W."/>
            <person name="Visel A."/>
            <person name="Grigoriev I.V."/>
        </authorList>
    </citation>
    <scope>NUCLEOTIDE SEQUENCE [LARGE SCALE GENOMIC DNA]</scope>
    <source>
        <strain evidence="6 7">S4</strain>
    </source>
</reference>
<proteinExistence type="inferred from homology"/>
<sequence length="462" mass="52839">MNLLTNKPLLITGNGKTKYVENLLKNYNNYEIVIVSLADMLLRYPLNIETCLNNYFEYAYKHQPSILIFDNCEEIFNRNGSNYQFIYNFMDNTKKYQNEIIIIGKSNSLDDIHPIIKNYFEEFIDIQNPDTNNIISIFKNNLNEYEEINSIDLIKIANLCKRFTYNDIIAVCKFIIQNSSNDNLDSINRVLNNNIKNSYDSSVNESIQWDDIGGLDKVKEDIEESVIWYFNNPEAYNRLGIQATKGVLLYGPPGTGKTLLAKAIATKINSRFILINISDLVKGEVGQSEKAIKKFFDLAISTQPAIIFLDELESLFSKRKGDNSIVQKLSSQLILQLDELNSGQYKVIILGATNNVRALDPSITRSGRLDHLIHVPLPDCAQRESILKVIGKRMPISDNVDYKIIAERINGYSGADIKELFRKTGLYALKRIYKLKNENNSVDIVKNISQEDFIHVLNNTKK</sequence>
<dbReference type="OrthoDB" id="10254455at2759"/>
<dbReference type="Gene3D" id="3.40.50.300">
    <property type="entry name" value="P-loop containing nucleotide triphosphate hydrolases"/>
    <property type="match status" value="2"/>
</dbReference>
<dbReference type="InterPro" id="IPR027417">
    <property type="entry name" value="P-loop_NTPase"/>
</dbReference>
<evidence type="ECO:0000256" key="4">
    <source>
        <dbReference type="RuleBase" id="RU003651"/>
    </source>
</evidence>
<organism evidence="6 7">
    <name type="scientific">Anaeromyces robustus</name>
    <dbReference type="NCBI Taxonomy" id="1754192"/>
    <lineage>
        <taxon>Eukaryota</taxon>
        <taxon>Fungi</taxon>
        <taxon>Fungi incertae sedis</taxon>
        <taxon>Chytridiomycota</taxon>
        <taxon>Chytridiomycota incertae sedis</taxon>
        <taxon>Neocallimastigomycetes</taxon>
        <taxon>Neocallimastigales</taxon>
        <taxon>Neocallimastigaceae</taxon>
        <taxon>Anaeromyces</taxon>
    </lineage>
</organism>
<dbReference type="SMART" id="SM00382">
    <property type="entry name" value="AAA"/>
    <property type="match status" value="1"/>
</dbReference>
<evidence type="ECO:0000259" key="5">
    <source>
        <dbReference type="SMART" id="SM00382"/>
    </source>
</evidence>
<evidence type="ECO:0000256" key="1">
    <source>
        <dbReference type="ARBA" id="ARBA00022741"/>
    </source>
</evidence>
<dbReference type="Gene3D" id="1.10.8.60">
    <property type="match status" value="2"/>
</dbReference>
<dbReference type="InterPro" id="IPR050168">
    <property type="entry name" value="AAA_ATPase_domain"/>
</dbReference>
<dbReference type="GO" id="GO:0005524">
    <property type="term" value="F:ATP binding"/>
    <property type="evidence" value="ECO:0007669"/>
    <property type="project" value="UniProtKB-KW"/>
</dbReference>
<dbReference type="FunFam" id="3.40.50.300:FF:001025">
    <property type="entry name" value="ATPase family, AAA domain-containing 2B"/>
    <property type="match status" value="1"/>
</dbReference>
<dbReference type="Proteomes" id="UP000193944">
    <property type="component" value="Unassembled WGS sequence"/>
</dbReference>
<dbReference type="InterPro" id="IPR003959">
    <property type="entry name" value="ATPase_AAA_core"/>
</dbReference>
<reference evidence="6 7" key="1">
    <citation type="submission" date="2016-08" db="EMBL/GenBank/DDBJ databases">
        <title>A Parts List for Fungal Cellulosomes Revealed by Comparative Genomics.</title>
        <authorList>
            <consortium name="DOE Joint Genome Institute"/>
            <person name="Haitjema C.H."/>
            <person name="Gilmore S.P."/>
            <person name="Henske J.K."/>
            <person name="Solomon K.V."/>
            <person name="De Groot R."/>
            <person name="Kuo A."/>
            <person name="Mondo S.J."/>
            <person name="Salamov A.A."/>
            <person name="Labutti K."/>
            <person name="Zhao Z."/>
            <person name="Chiniquy J."/>
            <person name="Barry K."/>
            <person name="Brewer H.M."/>
            <person name="Purvine S.O."/>
            <person name="Wright A.T."/>
            <person name="Boxma B."/>
            <person name="Van Alen T."/>
            <person name="Hackstein J.H."/>
            <person name="Baker S.E."/>
            <person name="Grigoriev I.V."/>
            <person name="O'Malley M.A."/>
        </authorList>
    </citation>
    <scope>NUCLEOTIDE SEQUENCE [LARGE SCALE GENOMIC DNA]</scope>
    <source>
        <strain evidence="6 7">S4</strain>
    </source>
</reference>
<dbReference type="STRING" id="1754192.A0A1Y1XDU0"/>